<protein>
    <submittedName>
        <fullName evidence="3">NADH:ubiquinone oxidoreductase</fullName>
    </submittedName>
</protein>
<dbReference type="Pfam" id="PF01058">
    <property type="entry name" value="Oxidored_q6"/>
    <property type="match status" value="1"/>
</dbReference>
<dbReference type="PANTHER" id="PTHR42845:SF3">
    <property type="entry name" value="CYTOSOLIC NIFE-HYDROGENASE, DELTA SUBUNIT"/>
    <property type="match status" value="1"/>
</dbReference>
<dbReference type="RefSeq" id="WP_242165196.1">
    <property type="nucleotide sequence ID" value="NZ_JAJMLW010000002.1"/>
</dbReference>
<name>A0ABS9WIY4_9ACTN</name>
<dbReference type="InterPro" id="IPR051349">
    <property type="entry name" value="Hydrogenase_assoc-protein"/>
</dbReference>
<feature type="domain" description="NADH:ubiquinone oxidoreductase-like 20kDa subunit" evidence="2">
    <location>
        <begin position="20"/>
        <end position="157"/>
    </location>
</feature>
<keyword evidence="1" id="KW-0560">Oxidoreductase</keyword>
<evidence type="ECO:0000313" key="4">
    <source>
        <dbReference type="Proteomes" id="UP001430755"/>
    </source>
</evidence>
<proteinExistence type="predicted"/>
<reference evidence="3" key="1">
    <citation type="submission" date="2021-11" db="EMBL/GenBank/DDBJ databases">
        <title>A Novel Adlercreutzia Species, isolated from a Allomyrina dichotoma larva feces.</title>
        <authorList>
            <person name="Suh M.K."/>
        </authorList>
    </citation>
    <scope>NUCLEOTIDE SEQUENCE</scope>
    <source>
        <strain evidence="3">JBNU-10</strain>
    </source>
</reference>
<evidence type="ECO:0000313" key="3">
    <source>
        <dbReference type="EMBL" id="MCI2242212.1"/>
    </source>
</evidence>
<comment type="caution">
    <text evidence="3">The sequence shown here is derived from an EMBL/GenBank/DDBJ whole genome shotgun (WGS) entry which is preliminary data.</text>
</comment>
<dbReference type="InterPro" id="IPR037024">
    <property type="entry name" value="NiFe_Hase_small_N_sf"/>
</dbReference>
<sequence length="257" mass="26943">MSATNEKAPARVVVVGLASCFGCQLQITNIERHLLDVLGQVDLRYWQLTSSDPMPEEFDVAVIEGAVTTEEAVRTVRELRERAGTVIAIGACAVTAGIPAMAAPGFAERAASVYGDEAPEACGSLRPPAPVSSVIAVDHEVRCCPIDPLDFVDTLQRVLRGSNKAVPTSTLCGECKRNERGCFYGRETLCLGLVTRAGCGARCPDLGRPCNGCAGLSPDANVASARAVAARSGVDPARLDKALELFNTVDPSLASKG</sequence>
<organism evidence="3 4">
    <name type="scientific">Adlercreutzia faecimuris</name>
    <dbReference type="NCBI Taxonomy" id="2897341"/>
    <lineage>
        <taxon>Bacteria</taxon>
        <taxon>Bacillati</taxon>
        <taxon>Actinomycetota</taxon>
        <taxon>Coriobacteriia</taxon>
        <taxon>Eggerthellales</taxon>
        <taxon>Eggerthellaceae</taxon>
        <taxon>Adlercreutzia</taxon>
    </lineage>
</organism>
<evidence type="ECO:0000259" key="2">
    <source>
        <dbReference type="Pfam" id="PF01058"/>
    </source>
</evidence>
<gene>
    <name evidence="3" type="ORF">LPT13_07590</name>
</gene>
<dbReference type="Proteomes" id="UP001430755">
    <property type="component" value="Unassembled WGS sequence"/>
</dbReference>
<dbReference type="Gene3D" id="3.40.50.700">
    <property type="entry name" value="NADH:ubiquinone oxidoreductase-like, 20kDa subunit"/>
    <property type="match status" value="1"/>
</dbReference>
<dbReference type="PANTHER" id="PTHR42845">
    <property type="entry name" value="COENZYME F420-REDUCING HYDROGENASE, GAMMA SUBUNIT"/>
    <property type="match status" value="1"/>
</dbReference>
<dbReference type="EMBL" id="JAJMLW010000002">
    <property type="protein sequence ID" value="MCI2242212.1"/>
    <property type="molecule type" value="Genomic_DNA"/>
</dbReference>
<dbReference type="InterPro" id="IPR006137">
    <property type="entry name" value="NADH_UbQ_OxRdtase-like_20kDa"/>
</dbReference>
<dbReference type="SUPFAM" id="SSF56770">
    <property type="entry name" value="HydA/Nqo6-like"/>
    <property type="match status" value="1"/>
</dbReference>
<accession>A0ABS9WIY4</accession>
<evidence type="ECO:0000256" key="1">
    <source>
        <dbReference type="ARBA" id="ARBA00023002"/>
    </source>
</evidence>
<keyword evidence="4" id="KW-1185">Reference proteome</keyword>